<dbReference type="EMBL" id="LNQE01001476">
    <property type="protein sequence ID" value="KUG16880.1"/>
    <property type="molecule type" value="Genomic_DNA"/>
</dbReference>
<organism evidence="1">
    <name type="scientific">hydrocarbon metagenome</name>
    <dbReference type="NCBI Taxonomy" id="938273"/>
    <lineage>
        <taxon>unclassified sequences</taxon>
        <taxon>metagenomes</taxon>
        <taxon>ecological metagenomes</taxon>
    </lineage>
</organism>
<reference evidence="1" key="1">
    <citation type="journal article" date="2015" name="Proc. Natl. Acad. Sci. U.S.A.">
        <title>Networks of energetic and metabolic interactions define dynamics in microbial communities.</title>
        <authorList>
            <person name="Embree M."/>
            <person name="Liu J.K."/>
            <person name="Al-Bassam M.M."/>
            <person name="Zengler K."/>
        </authorList>
    </citation>
    <scope>NUCLEOTIDE SEQUENCE</scope>
</reference>
<evidence type="ECO:0000313" key="1">
    <source>
        <dbReference type="EMBL" id="KUG16880.1"/>
    </source>
</evidence>
<name>A0A0W8F7K9_9ZZZZ</name>
<sequence length="53" mass="6158">MCNICFYGIPELFLTDAVSEVITDSGIRKLYVKRMNEISIFFFLRPNPTNRPS</sequence>
<dbReference type="AlphaFoldDB" id="A0A0W8F7K9"/>
<gene>
    <name evidence="1" type="ORF">ASZ90_013442</name>
</gene>
<accession>A0A0W8F7K9</accession>
<proteinExistence type="predicted"/>
<comment type="caution">
    <text evidence="1">The sequence shown here is derived from an EMBL/GenBank/DDBJ whole genome shotgun (WGS) entry which is preliminary data.</text>
</comment>
<protein>
    <submittedName>
        <fullName evidence="1">Uncharacterized protein</fullName>
    </submittedName>
</protein>